<dbReference type="AlphaFoldDB" id="A0AAU1HZU8"/>
<dbReference type="EMBL" id="CP108140">
    <property type="protein sequence ID" value="WTP87039.1"/>
    <property type="molecule type" value="Genomic_DNA"/>
</dbReference>
<gene>
    <name evidence="5" type="ORF">OG477_17395</name>
</gene>
<keyword evidence="3" id="KW-0663">Pyridoxal phosphate</keyword>
<evidence type="ECO:0000256" key="3">
    <source>
        <dbReference type="ARBA" id="ARBA00022898"/>
    </source>
</evidence>
<dbReference type="GO" id="GO:0030170">
    <property type="term" value="F:pyridoxal phosphate binding"/>
    <property type="evidence" value="ECO:0007669"/>
    <property type="project" value="TreeGrafter"/>
</dbReference>
<evidence type="ECO:0000256" key="1">
    <source>
        <dbReference type="ARBA" id="ARBA00001933"/>
    </source>
</evidence>
<dbReference type="GO" id="GO:0005737">
    <property type="term" value="C:cytoplasm"/>
    <property type="evidence" value="ECO:0007669"/>
    <property type="project" value="TreeGrafter"/>
</dbReference>
<dbReference type="InterPro" id="IPR039429">
    <property type="entry name" value="SHMT-like_dom"/>
</dbReference>
<dbReference type="GO" id="GO:0046653">
    <property type="term" value="P:tetrahydrofolate metabolic process"/>
    <property type="evidence" value="ECO:0007669"/>
    <property type="project" value="TreeGrafter"/>
</dbReference>
<dbReference type="InterPro" id="IPR049943">
    <property type="entry name" value="Ser_HO-MeTrfase-like"/>
</dbReference>
<name>A0AAU1HZU8_9ACTN</name>
<dbReference type="PANTHER" id="PTHR11680:SF35">
    <property type="entry name" value="SERINE HYDROXYMETHYLTRANSFERASE 1"/>
    <property type="match status" value="1"/>
</dbReference>
<feature type="domain" description="Serine hydroxymethyltransferase-like" evidence="4">
    <location>
        <begin position="30"/>
        <end position="398"/>
    </location>
</feature>
<protein>
    <recommendedName>
        <fullName evidence="4">Serine hydroxymethyltransferase-like domain-containing protein</fullName>
    </recommendedName>
</protein>
<dbReference type="PANTHER" id="PTHR11680">
    <property type="entry name" value="SERINE HYDROXYMETHYLTRANSFERASE"/>
    <property type="match status" value="1"/>
</dbReference>
<comment type="similarity">
    <text evidence="2">Belongs to the SHMT family.</text>
</comment>
<dbReference type="SUPFAM" id="SSF53383">
    <property type="entry name" value="PLP-dependent transferases"/>
    <property type="match status" value="1"/>
</dbReference>
<dbReference type="InterPro" id="IPR015422">
    <property type="entry name" value="PyrdxlP-dep_Trfase_small"/>
</dbReference>
<dbReference type="GO" id="GO:0019264">
    <property type="term" value="P:glycine biosynthetic process from serine"/>
    <property type="evidence" value="ECO:0007669"/>
    <property type="project" value="TreeGrafter"/>
</dbReference>
<evidence type="ECO:0000259" key="4">
    <source>
        <dbReference type="Pfam" id="PF00464"/>
    </source>
</evidence>
<organism evidence="5">
    <name type="scientific">Streptomyces sp. NBC_00180</name>
    <dbReference type="NCBI Taxonomy" id="2903632"/>
    <lineage>
        <taxon>Bacteria</taxon>
        <taxon>Bacillati</taxon>
        <taxon>Actinomycetota</taxon>
        <taxon>Actinomycetes</taxon>
        <taxon>Kitasatosporales</taxon>
        <taxon>Streptomycetaceae</taxon>
        <taxon>Streptomyces</taxon>
    </lineage>
</organism>
<evidence type="ECO:0000313" key="5">
    <source>
        <dbReference type="EMBL" id="WTP87039.1"/>
    </source>
</evidence>
<dbReference type="GO" id="GO:0004372">
    <property type="term" value="F:glycine hydroxymethyltransferase activity"/>
    <property type="evidence" value="ECO:0007669"/>
    <property type="project" value="TreeGrafter"/>
</dbReference>
<dbReference type="Pfam" id="PF00464">
    <property type="entry name" value="SHMT"/>
    <property type="match status" value="1"/>
</dbReference>
<dbReference type="Gene3D" id="3.40.640.10">
    <property type="entry name" value="Type I PLP-dependent aspartate aminotransferase-like (Major domain)"/>
    <property type="match status" value="1"/>
</dbReference>
<comment type="cofactor">
    <cofactor evidence="1">
        <name>pyridoxal 5'-phosphate</name>
        <dbReference type="ChEBI" id="CHEBI:597326"/>
    </cofactor>
</comment>
<reference evidence="5" key="1">
    <citation type="submission" date="2022-10" db="EMBL/GenBank/DDBJ databases">
        <title>The complete genomes of actinobacterial strains from the NBC collection.</title>
        <authorList>
            <person name="Joergensen T.S."/>
            <person name="Alvarez Arevalo M."/>
            <person name="Sterndorff E.B."/>
            <person name="Faurdal D."/>
            <person name="Vuksanovic O."/>
            <person name="Mourched A.-S."/>
            <person name="Charusanti P."/>
            <person name="Shaw S."/>
            <person name="Blin K."/>
            <person name="Weber T."/>
        </authorList>
    </citation>
    <scope>NUCLEOTIDE SEQUENCE</scope>
    <source>
        <strain evidence="5">NBC 00180</strain>
    </source>
</reference>
<evidence type="ECO:0000256" key="2">
    <source>
        <dbReference type="ARBA" id="ARBA00006376"/>
    </source>
</evidence>
<dbReference type="InterPro" id="IPR015424">
    <property type="entry name" value="PyrdxlP-dep_Trfase"/>
</dbReference>
<dbReference type="Gene3D" id="3.90.1150.10">
    <property type="entry name" value="Aspartate Aminotransferase, domain 1"/>
    <property type="match status" value="1"/>
</dbReference>
<dbReference type="InterPro" id="IPR015421">
    <property type="entry name" value="PyrdxlP-dep_Trfase_major"/>
</dbReference>
<accession>A0AAU1HZU8</accession>
<sequence length="432" mass="46232">MRGKVSTDESAIPSAVSREQHGRQLYEFARRLRDGHNRSREALSLVPSENRLSPLAQLPLQLDFHNRYFFNEDHDPDFWQFRGGESIADIETDVAHSSLSALSDAPFVNLRPVSGLSAMIVAISGMGGDPGSTIVCIEPASGGHHASAGVIERFGFVPATVSVEAGAVDIDGLRKILSSQHVSLLYLDLANSLHLLDVGAVAACLAEHSPHTLLHIDASHTLGLILGGQAPNPLDLGATSFGGSTHKTFPGPHKGVLFTRLPHVRGLIKDAQRILVSSHHFAATLALGLAAREFQHFGPAYARQVVANAKRLGAELTERGFDVARCTDGFTDNHMLWVDVGDHAATNKLAGALAEAGIRANVQTENEMPNVSGPVFRLGTNEVTFEGASETSMALIAEAFAAARDGAVDRAAKNRSQARQSFESPYFFADTE</sequence>
<proteinExistence type="inferred from homology"/>